<dbReference type="InterPro" id="IPR037185">
    <property type="entry name" value="EmrE-like"/>
</dbReference>
<keyword evidence="15" id="KW-1185">Reference proteome</keyword>
<reference evidence="14" key="1">
    <citation type="submission" date="2022-07" db="EMBL/GenBank/DDBJ databases">
        <title>FELIX.</title>
        <authorList>
            <person name="Wan K.H."/>
            <person name="Park S."/>
            <person name="Lawrence Q."/>
            <person name="Eichenberger J.P."/>
            <person name="Booth B.W."/>
            <person name="Piaggio A.J."/>
            <person name="Chandler J.C."/>
            <person name="Franklin A.B."/>
            <person name="Celniker S.E."/>
        </authorList>
    </citation>
    <scope>NUCLEOTIDE SEQUENCE</scope>
    <source>
        <strain evidence="14">QA-1986 374</strain>
    </source>
</reference>
<proteinExistence type="inferred from homology"/>
<keyword evidence="8" id="KW-0448">Lipopolysaccharide biosynthesis</keyword>
<dbReference type="PANTHER" id="PTHR30561:SF9">
    <property type="entry name" value="4-AMINO-4-DEOXY-L-ARABINOSE-PHOSPHOUNDECAPRENOL FLIPPASE SUBUNIT ARNF-RELATED"/>
    <property type="match status" value="1"/>
</dbReference>
<dbReference type="InterPro" id="IPR000390">
    <property type="entry name" value="Small_drug/metabolite_transptr"/>
</dbReference>
<accession>A0ABY5JV41</accession>
<evidence type="ECO:0000259" key="13">
    <source>
        <dbReference type="Pfam" id="PF00892"/>
    </source>
</evidence>
<dbReference type="Proteomes" id="UP001059773">
    <property type="component" value="Chromosome"/>
</dbReference>
<evidence type="ECO:0000256" key="11">
    <source>
        <dbReference type="ARBA" id="ARBA00023136"/>
    </source>
</evidence>
<dbReference type="PANTHER" id="PTHR30561">
    <property type="entry name" value="SMR FAMILY PROTON-DEPENDENT DRUG EFFLUX TRANSPORTER SUGE"/>
    <property type="match status" value="1"/>
</dbReference>
<dbReference type="InterPro" id="IPR000620">
    <property type="entry name" value="EamA_dom"/>
</dbReference>
<feature type="transmembrane region" description="Helical" evidence="12">
    <location>
        <begin position="6"/>
        <end position="22"/>
    </location>
</feature>
<keyword evidence="11 12" id="KW-0472">Membrane</keyword>
<feature type="transmembrane region" description="Helical" evidence="12">
    <location>
        <begin position="216"/>
        <end position="235"/>
    </location>
</feature>
<evidence type="ECO:0000256" key="8">
    <source>
        <dbReference type="ARBA" id="ARBA00022985"/>
    </source>
</evidence>
<evidence type="ECO:0000256" key="6">
    <source>
        <dbReference type="ARBA" id="ARBA00022556"/>
    </source>
</evidence>
<feature type="transmembrane region" description="Helical" evidence="12">
    <location>
        <begin position="120"/>
        <end position="139"/>
    </location>
</feature>
<feature type="transmembrane region" description="Helical" evidence="12">
    <location>
        <begin position="146"/>
        <end position="164"/>
    </location>
</feature>
<evidence type="ECO:0000313" key="14">
    <source>
        <dbReference type="EMBL" id="UUI03327.1"/>
    </source>
</evidence>
<evidence type="ECO:0000256" key="4">
    <source>
        <dbReference type="ARBA" id="ARBA00022516"/>
    </source>
</evidence>
<keyword evidence="3" id="KW-1003">Cell membrane</keyword>
<comment type="similarity">
    <text evidence="2">Belongs to the EamA transporter family.</text>
</comment>
<dbReference type="EMBL" id="CP101914">
    <property type="protein sequence ID" value="UUI03327.1"/>
    <property type="molecule type" value="Genomic_DNA"/>
</dbReference>
<evidence type="ECO:0000313" key="15">
    <source>
        <dbReference type="Proteomes" id="UP001059773"/>
    </source>
</evidence>
<evidence type="ECO:0000256" key="7">
    <source>
        <dbReference type="ARBA" id="ARBA00022692"/>
    </source>
</evidence>
<protein>
    <submittedName>
        <fullName evidence="14">DMT family transporter</fullName>
    </submittedName>
</protein>
<evidence type="ECO:0000256" key="1">
    <source>
        <dbReference type="ARBA" id="ARBA00004651"/>
    </source>
</evidence>
<organism evidence="14 15">
    <name type="scientific">Oceanobacillus jeddahense</name>
    <dbReference type="NCBI Taxonomy" id="1462527"/>
    <lineage>
        <taxon>Bacteria</taxon>
        <taxon>Bacillati</taxon>
        <taxon>Bacillota</taxon>
        <taxon>Bacilli</taxon>
        <taxon>Bacillales</taxon>
        <taxon>Bacillaceae</taxon>
        <taxon>Oceanobacillus</taxon>
    </lineage>
</organism>
<keyword evidence="7 12" id="KW-0812">Transmembrane</keyword>
<feature type="transmembrane region" description="Helical" evidence="12">
    <location>
        <begin position="170"/>
        <end position="195"/>
    </location>
</feature>
<evidence type="ECO:0000256" key="2">
    <source>
        <dbReference type="ARBA" id="ARBA00007362"/>
    </source>
</evidence>
<feature type="domain" description="EamA" evidence="13">
    <location>
        <begin position="149"/>
        <end position="283"/>
    </location>
</feature>
<dbReference type="Gene3D" id="1.10.3730.20">
    <property type="match status" value="2"/>
</dbReference>
<sequence>MTAWALSLVVISAFIHATWNFLAKKSSGGTAFVWLYMLVSAVIYSPLIVIVILWTDVRLGWLELGLIFASAVLHILYAVTLQKGYQIGDFSLIYPIARGIGPMLIAVTAFFLLGEELGQLGWIGILFIVFSVFIFTGGLRIIREKNVLPAILYGLLIGCMIAGYSLLDKYIVSVTIIHPVLLSYGSIVGQVILLTPFAKKHWQEVRHDWKQLKLETIGVGILNPLAYILILIAMVTTPVSYVSPVRELSILIGAILGVVFFKENFGRQRIIAATIMVIGVIAVAIS</sequence>
<dbReference type="SUPFAM" id="SSF103481">
    <property type="entry name" value="Multidrug resistance efflux transporter EmrE"/>
    <property type="match status" value="2"/>
</dbReference>
<keyword evidence="10" id="KW-0443">Lipid metabolism</keyword>
<comment type="subcellular location">
    <subcellularLocation>
        <location evidence="1">Cell membrane</location>
        <topology evidence="1">Multi-pass membrane protein</topology>
    </subcellularLocation>
</comment>
<keyword evidence="9 12" id="KW-1133">Transmembrane helix</keyword>
<gene>
    <name evidence="14" type="ORF">NP439_00995</name>
</gene>
<feature type="transmembrane region" description="Helical" evidence="12">
    <location>
        <begin position="34"/>
        <end position="54"/>
    </location>
</feature>
<keyword evidence="6" id="KW-0441">Lipid A biosynthesis</keyword>
<evidence type="ECO:0000256" key="12">
    <source>
        <dbReference type="SAM" id="Phobius"/>
    </source>
</evidence>
<evidence type="ECO:0000256" key="9">
    <source>
        <dbReference type="ARBA" id="ARBA00022989"/>
    </source>
</evidence>
<evidence type="ECO:0000256" key="5">
    <source>
        <dbReference type="ARBA" id="ARBA00022519"/>
    </source>
</evidence>
<keyword evidence="5" id="KW-0997">Cell inner membrane</keyword>
<feature type="transmembrane region" description="Helical" evidence="12">
    <location>
        <begin position="241"/>
        <end position="261"/>
    </location>
</feature>
<feature type="transmembrane region" description="Helical" evidence="12">
    <location>
        <begin position="60"/>
        <end position="80"/>
    </location>
</feature>
<feature type="transmembrane region" description="Helical" evidence="12">
    <location>
        <begin position="268"/>
        <end position="285"/>
    </location>
</feature>
<evidence type="ECO:0000256" key="10">
    <source>
        <dbReference type="ARBA" id="ARBA00023098"/>
    </source>
</evidence>
<dbReference type="RefSeq" id="WP_256708419.1">
    <property type="nucleotide sequence ID" value="NZ_CP101914.1"/>
</dbReference>
<dbReference type="Pfam" id="PF00892">
    <property type="entry name" value="EamA"/>
    <property type="match status" value="1"/>
</dbReference>
<keyword evidence="4" id="KW-0444">Lipid biosynthesis</keyword>
<evidence type="ECO:0000256" key="3">
    <source>
        <dbReference type="ARBA" id="ARBA00022475"/>
    </source>
</evidence>
<name>A0ABY5JV41_9BACI</name>
<feature type="transmembrane region" description="Helical" evidence="12">
    <location>
        <begin position="92"/>
        <end position="114"/>
    </location>
</feature>